<dbReference type="AlphaFoldDB" id="A0A1K1PTZ5"/>
<dbReference type="PANTHER" id="PTHR37296">
    <property type="entry name" value="CONSERVED VIRULENCE FACTOR B"/>
    <property type="match status" value="1"/>
</dbReference>
<dbReference type="Proteomes" id="UP000182958">
    <property type="component" value="Unassembled WGS sequence"/>
</dbReference>
<dbReference type="RefSeq" id="WP_026761221.1">
    <property type="nucleotide sequence ID" value="NZ_FPJA01000009.1"/>
</dbReference>
<dbReference type="Gene3D" id="1.10.10.10">
    <property type="entry name" value="Winged helix-like DNA-binding domain superfamily/Winged helix DNA-binding domain"/>
    <property type="match status" value="1"/>
</dbReference>
<dbReference type="PIRSF" id="PIRSF012524">
    <property type="entry name" value="YitL_S1"/>
    <property type="match status" value="1"/>
</dbReference>
<feature type="domain" description="S1 motif" evidence="2">
    <location>
        <begin position="158"/>
        <end position="220"/>
    </location>
</feature>
<protein>
    <recommendedName>
        <fullName evidence="2">S1 motif domain-containing protein</fullName>
    </recommendedName>
</protein>
<keyword evidence="4" id="KW-1185">Reference proteome</keyword>
<dbReference type="InterPro" id="IPR014464">
    <property type="entry name" value="CvfB_fam"/>
</dbReference>
<dbReference type="InterPro" id="IPR048587">
    <property type="entry name" value="CvfB_S1_3rd"/>
</dbReference>
<organism evidence="3 4">
    <name type="scientific">Selenomonas ruminantium</name>
    <dbReference type="NCBI Taxonomy" id="971"/>
    <lineage>
        <taxon>Bacteria</taxon>
        <taxon>Bacillati</taxon>
        <taxon>Bacillota</taxon>
        <taxon>Negativicutes</taxon>
        <taxon>Selenomonadales</taxon>
        <taxon>Selenomonadaceae</taxon>
        <taxon>Selenomonas</taxon>
    </lineage>
</organism>
<dbReference type="Pfam" id="PF13509">
    <property type="entry name" value="S1_2"/>
    <property type="match status" value="2"/>
</dbReference>
<dbReference type="SMART" id="SM00316">
    <property type="entry name" value="S1"/>
    <property type="match status" value="3"/>
</dbReference>
<dbReference type="InterPro" id="IPR039566">
    <property type="entry name" value="CvfB_S1_st"/>
</dbReference>
<evidence type="ECO:0000256" key="1">
    <source>
        <dbReference type="PIRNR" id="PIRNR012524"/>
    </source>
</evidence>
<dbReference type="EMBL" id="FPJA01000009">
    <property type="protein sequence ID" value="SFW50939.1"/>
    <property type="molecule type" value="Genomic_DNA"/>
</dbReference>
<dbReference type="GO" id="GO:0003676">
    <property type="term" value="F:nucleic acid binding"/>
    <property type="evidence" value="ECO:0007669"/>
    <property type="project" value="InterPro"/>
</dbReference>
<dbReference type="InterPro" id="IPR036388">
    <property type="entry name" value="WH-like_DNA-bd_sf"/>
</dbReference>
<evidence type="ECO:0000313" key="4">
    <source>
        <dbReference type="Proteomes" id="UP000182958"/>
    </source>
</evidence>
<dbReference type="InterPro" id="IPR012340">
    <property type="entry name" value="NA-bd_OB-fold"/>
</dbReference>
<name>A0A1K1PTZ5_SELRU</name>
<reference evidence="4" key="1">
    <citation type="submission" date="2016-11" db="EMBL/GenBank/DDBJ databases">
        <authorList>
            <person name="Varghese N."/>
            <person name="Submissions S."/>
        </authorList>
    </citation>
    <scope>NUCLEOTIDE SEQUENCE [LARGE SCALE GENOMIC DNA]</scope>
    <source>
        <strain evidence="4">C3</strain>
    </source>
</reference>
<dbReference type="Pfam" id="PF21543">
    <property type="entry name" value="CvfB_2nd"/>
    <property type="match status" value="1"/>
</dbReference>
<comment type="similarity">
    <text evidence="1">Belongs to the CvfB family.</text>
</comment>
<evidence type="ECO:0000259" key="2">
    <source>
        <dbReference type="PROSITE" id="PS50126"/>
    </source>
</evidence>
<evidence type="ECO:0000313" key="3">
    <source>
        <dbReference type="EMBL" id="SFW50939.1"/>
    </source>
</evidence>
<dbReference type="PROSITE" id="PS50126">
    <property type="entry name" value="S1"/>
    <property type="match status" value="1"/>
</dbReference>
<sequence>MEEQRKRKYGPSTVATLKVVRESELGAFLDAETGNTNDDILLHKNQQTHPVNIGDEVEVFLYLDPKRKLTASMRVPKMREGQIARLKVINVSRDGAFVDVGAERGIFMPYAGMRGRPQIGEVVWAKLYTDKSGRLAVTMEVEDEMRRASQPAKGVKKGQMVKGAIYNYTDAGAFLFSEERYIVFIANKEMNPQARPRVGEVVTARVTYIRDDGRLNASLKESKEKALITDAEKIMELLQNRNGKMPYSDESSPEVIRDKFGISKAAFKRALGHLLRENRIVEEDGWTYLKEN</sequence>
<proteinExistence type="inferred from homology"/>
<dbReference type="InterPro" id="IPR040764">
    <property type="entry name" value="CvfB_WH"/>
</dbReference>
<dbReference type="InterPro" id="IPR003029">
    <property type="entry name" value="S1_domain"/>
</dbReference>
<dbReference type="PANTHER" id="PTHR37296:SF1">
    <property type="entry name" value="CONSERVED VIRULENCE FACTOR B"/>
    <property type="match status" value="1"/>
</dbReference>
<accession>A0A1K1PTZ5</accession>
<dbReference type="Gene3D" id="2.40.50.140">
    <property type="entry name" value="Nucleic acid-binding proteins"/>
    <property type="match status" value="2"/>
</dbReference>
<dbReference type="Pfam" id="PF17783">
    <property type="entry name" value="WHD_CvfB"/>
    <property type="match status" value="1"/>
</dbReference>
<dbReference type="SUPFAM" id="SSF50249">
    <property type="entry name" value="Nucleic acid-binding proteins"/>
    <property type="match status" value="1"/>
</dbReference>
<gene>
    <name evidence="3" type="ORF">SAMN02910323_2181</name>
</gene>